<reference evidence="2" key="1">
    <citation type="submission" date="2020-09" db="EMBL/GenBank/DDBJ databases">
        <title>A novel bacterium of genus Paenibacillus, isolated from South China Sea.</title>
        <authorList>
            <person name="Huang H."/>
            <person name="Mo K."/>
            <person name="Hu Y."/>
        </authorList>
    </citation>
    <scope>NUCLEOTIDE SEQUENCE</scope>
    <source>
        <strain evidence="2">IB182363</strain>
    </source>
</reference>
<sequence>MLNQQIPNPLLSFAKRMYPRVKNERIRRWMLNRMNAPAYRARITRLQALKEQVYLQSKMIADAEITASTVGYVRIINQAYYRTMFDLQKGIGVGFNFAAMPARVIETILKRPWSGEHYSSRIWDNTDALARLLNEVLTGGFMSGTGVRKMVEELLERTEVGRHASNRLVRTETTYMANAAELESYEEAEIDRYRFVATLDNRTSSQCRSHDLKDYLVSEAVPGKNMPPLHPFCRSTTVAVIGDETVQGAQRRARDPETGKTMLVPANMSYEQWRTETQRLQEPSKGKLTAITDEAINGVPYAKLHGLDDNQSAIIQEQHKELLRYARDENGGNECAFIFDRKLAKRAAETGQSDKLDFTSKASLDALYSGTDLFIMHNHPKNKSYSMTDLMFFMGDNIKTLSIVKNNGNVEVITKLEGFDKQEMSRSLARRIKKAVKQGSDAEYDRVVKACLEEWNGGMVEWIKSERD</sequence>
<dbReference type="Proteomes" id="UP000639396">
    <property type="component" value="Unassembled WGS sequence"/>
</dbReference>
<dbReference type="Pfam" id="PF04233">
    <property type="entry name" value="Phage_Mu_F"/>
    <property type="match status" value="1"/>
</dbReference>
<dbReference type="EMBL" id="JACXJA010000006">
    <property type="protein sequence ID" value="MBD2861610.1"/>
    <property type="molecule type" value="Genomic_DNA"/>
</dbReference>
<proteinExistence type="predicted"/>
<evidence type="ECO:0000313" key="3">
    <source>
        <dbReference type="Proteomes" id="UP000639396"/>
    </source>
</evidence>
<dbReference type="AlphaFoldDB" id="A0A927C929"/>
<name>A0A927C929_9BACL</name>
<keyword evidence="3" id="KW-1185">Reference proteome</keyword>
<organism evidence="2 3">
    <name type="scientific">Paenibacillus oceani</name>
    <dbReference type="NCBI Taxonomy" id="2772510"/>
    <lineage>
        <taxon>Bacteria</taxon>
        <taxon>Bacillati</taxon>
        <taxon>Bacillota</taxon>
        <taxon>Bacilli</taxon>
        <taxon>Bacillales</taxon>
        <taxon>Paenibacillaceae</taxon>
        <taxon>Paenibacillus</taxon>
    </lineage>
</organism>
<dbReference type="RefSeq" id="WP_190925756.1">
    <property type="nucleotide sequence ID" value="NZ_JACXJA010000006.1"/>
</dbReference>
<accession>A0A927C929</accession>
<dbReference type="InterPro" id="IPR006528">
    <property type="entry name" value="Phage_head_morphogenesis_dom"/>
</dbReference>
<protein>
    <submittedName>
        <fullName evidence="2">Minor capsid protein</fullName>
    </submittedName>
</protein>
<gene>
    <name evidence="2" type="ORF">IDH45_06340</name>
</gene>
<evidence type="ECO:0000259" key="1">
    <source>
        <dbReference type="Pfam" id="PF04233"/>
    </source>
</evidence>
<dbReference type="NCBIfam" id="TIGR01641">
    <property type="entry name" value="phageSPP1_gp7"/>
    <property type="match status" value="1"/>
</dbReference>
<feature type="domain" description="Phage head morphogenesis" evidence="1">
    <location>
        <begin position="134"/>
        <end position="237"/>
    </location>
</feature>
<evidence type="ECO:0000313" key="2">
    <source>
        <dbReference type="EMBL" id="MBD2861610.1"/>
    </source>
</evidence>
<comment type="caution">
    <text evidence="2">The sequence shown here is derived from an EMBL/GenBank/DDBJ whole genome shotgun (WGS) entry which is preliminary data.</text>
</comment>